<evidence type="ECO:0000256" key="1">
    <source>
        <dbReference type="SAM" id="Phobius"/>
    </source>
</evidence>
<evidence type="ECO:0000313" key="2">
    <source>
        <dbReference type="EMBL" id="QGY30678.1"/>
    </source>
</evidence>
<feature type="transmembrane region" description="Helical" evidence="1">
    <location>
        <begin position="171"/>
        <end position="191"/>
    </location>
</feature>
<dbReference type="EMBL" id="CP024768">
    <property type="protein sequence ID" value="QGY30678.1"/>
    <property type="molecule type" value="Genomic_DNA"/>
</dbReference>
<keyword evidence="1" id="KW-1133">Transmembrane helix</keyword>
<protein>
    <submittedName>
        <fullName evidence="2">Uncharacterized protein</fullName>
    </submittedName>
</protein>
<organism evidence="2 3">
    <name type="scientific">Pantoea cypripedii</name>
    <name type="common">Pectobacterium cypripedii</name>
    <name type="synonym">Erwinia cypripedii</name>
    <dbReference type="NCBI Taxonomy" id="55209"/>
    <lineage>
        <taxon>Bacteria</taxon>
        <taxon>Pseudomonadati</taxon>
        <taxon>Pseudomonadota</taxon>
        <taxon>Gammaproteobacteria</taxon>
        <taxon>Enterobacterales</taxon>
        <taxon>Erwiniaceae</taxon>
        <taxon>Pantoea</taxon>
    </lineage>
</organism>
<evidence type="ECO:0000313" key="3">
    <source>
        <dbReference type="Proteomes" id="UP000502005"/>
    </source>
</evidence>
<reference evidence="2 3" key="1">
    <citation type="submission" date="2017-11" db="EMBL/GenBank/DDBJ databases">
        <title>Genome sequence of Pantoea cypripedii NE1.</title>
        <authorList>
            <person name="Nascimento F.X."/>
        </authorList>
    </citation>
    <scope>NUCLEOTIDE SEQUENCE [LARGE SCALE GENOMIC DNA]</scope>
    <source>
        <strain evidence="2 3">NE1</strain>
    </source>
</reference>
<sequence length="225" mass="25807">MISTVVENIATLLNAIKNDPVNTVLVLVFFLILGVLKSVFSQIKLEHILKNTLNNRIKFIVSQLDNEFLSNEERHRLSRQYTQLVNQRMYGIENRHIQDEVIKIIDHSSEIKSNKYFSMHRHYLSMNDAGEVFINPKKITERYLEAATFVGLGVIIIFFAIFVGTHATAPGLLFLVVGVLFYVLGLGHFPVGKWGRRKAEKEIDDFYQQQKARITRASVSDTNQP</sequence>
<proteinExistence type="predicted"/>
<name>A0A6B9G1M2_PANCY</name>
<feature type="transmembrane region" description="Helical" evidence="1">
    <location>
        <begin position="20"/>
        <end position="40"/>
    </location>
</feature>
<gene>
    <name evidence="2" type="ORF">CUN67_17815</name>
</gene>
<keyword evidence="1" id="KW-0472">Membrane</keyword>
<accession>A0A6B9G1M2</accession>
<dbReference type="AlphaFoldDB" id="A0A6B9G1M2"/>
<feature type="transmembrane region" description="Helical" evidence="1">
    <location>
        <begin position="143"/>
        <end position="165"/>
    </location>
</feature>
<keyword evidence="1" id="KW-0812">Transmembrane</keyword>
<dbReference type="RefSeq" id="WP_208716604.1">
    <property type="nucleotide sequence ID" value="NZ_CP024768.1"/>
</dbReference>
<dbReference type="Proteomes" id="UP000502005">
    <property type="component" value="Chromosome"/>
</dbReference>